<comment type="subcellular location">
    <subcellularLocation>
        <location evidence="1">Cell envelope</location>
    </subcellularLocation>
</comment>
<comment type="similarity">
    <text evidence="2">Belongs to the bacterial solute-binding protein 1 family.</text>
</comment>
<sequence length="452" mass="47611">MKAKTFGMLSCLIAITMLLAACGTAATTAAPATQPPAAVPTTAPATAAPTKVAATTEAPKSTCPLPAEDGAKIVFSGWGDTSEQKIYTDSIARFKDVCPGISVDYQPIPDKFQDKLKAMMAGGTAPDVFYVDDQLMTAFQPSGQLLALDDYMKQAGVSRDGFIPALLTIFTADGKTYALPKDWGTLGLVYIPAAFKEAGIPEPTANWTWDDMRTAAQKIAATGKYAGFCMGADWARFAPFAFSNGGAFASSDNKTATLDTPEVKTMATFVADMFKEKSLVRPADIGASWCGEAIGKQLVGMTTEGGWMVNTMKTTFPDVAWKAVEIPSGPKTRADVIFTNGIGVNASTKYPIASAAFAIFLTGEANQGEIVKTGFAYSTHPDQANLIVDVNDQAIAAGGLLPDTRVAYWGPYTGKVNDAVSKALDRIFLGDQTVDESIAQAQTEAQAALDGK</sequence>
<keyword evidence="7" id="KW-1185">Reference proteome</keyword>
<dbReference type="SUPFAM" id="SSF53850">
    <property type="entry name" value="Periplasmic binding protein-like II"/>
    <property type="match status" value="1"/>
</dbReference>
<dbReference type="GO" id="GO:0030313">
    <property type="term" value="C:cell envelope"/>
    <property type="evidence" value="ECO:0007669"/>
    <property type="project" value="UniProtKB-SubCell"/>
</dbReference>
<name>A0A0S7BGY1_9CHLR</name>
<dbReference type="PANTHER" id="PTHR43649">
    <property type="entry name" value="ARABINOSE-BINDING PROTEIN-RELATED"/>
    <property type="match status" value="1"/>
</dbReference>
<reference evidence="6" key="1">
    <citation type="submission" date="2015-07" db="EMBL/GenBank/DDBJ databases">
        <title>Draft Genome Sequences of Anaerolinea thermolimosa IMO-1, Bellilinea caldifistulae GOMI-1, Leptolinea tardivitalis YMTK-2, Levilinea saccharolytica KIBI-1,Longilinea arvoryzae KOME-1, Previously Described as Members of the Anaerolineaceae (Chloroflexi).</title>
        <authorList>
            <person name="Sekiguchi Y."/>
            <person name="Ohashi A."/>
            <person name="Matsuura N."/>
            <person name="Tourlousse M.D."/>
        </authorList>
    </citation>
    <scope>NUCLEOTIDE SEQUENCE [LARGE SCALE GENOMIC DNA]</scope>
    <source>
        <strain evidence="6">KOME-1</strain>
    </source>
</reference>
<evidence type="ECO:0000256" key="3">
    <source>
        <dbReference type="ARBA" id="ARBA00022448"/>
    </source>
</evidence>
<protein>
    <submittedName>
        <fullName evidence="6">ABC-type sugar transport system, periplasmic component</fullName>
    </submittedName>
</protein>
<accession>A0A0S7BGY1</accession>
<dbReference type="InterPro" id="IPR050490">
    <property type="entry name" value="Bact_solute-bd_prot1"/>
</dbReference>
<evidence type="ECO:0000313" key="7">
    <source>
        <dbReference type="Proteomes" id="UP000055060"/>
    </source>
</evidence>
<evidence type="ECO:0000256" key="2">
    <source>
        <dbReference type="ARBA" id="ARBA00008520"/>
    </source>
</evidence>
<dbReference type="AlphaFoldDB" id="A0A0S7BGY1"/>
<evidence type="ECO:0000256" key="5">
    <source>
        <dbReference type="SAM" id="SignalP"/>
    </source>
</evidence>
<dbReference type="CDD" id="cd13585">
    <property type="entry name" value="PBP2_TMBP_like"/>
    <property type="match status" value="1"/>
</dbReference>
<dbReference type="PROSITE" id="PS51257">
    <property type="entry name" value="PROKAR_LIPOPROTEIN"/>
    <property type="match status" value="1"/>
</dbReference>
<evidence type="ECO:0000256" key="1">
    <source>
        <dbReference type="ARBA" id="ARBA00004196"/>
    </source>
</evidence>
<feature type="signal peptide" evidence="5">
    <location>
        <begin position="1"/>
        <end position="20"/>
    </location>
</feature>
<evidence type="ECO:0000313" key="6">
    <source>
        <dbReference type="EMBL" id="GAP14340.1"/>
    </source>
</evidence>
<dbReference type="Gene3D" id="3.40.190.10">
    <property type="entry name" value="Periplasmic binding protein-like II"/>
    <property type="match status" value="1"/>
</dbReference>
<keyword evidence="4 5" id="KW-0732">Signal</keyword>
<keyword evidence="3" id="KW-0813">Transport</keyword>
<gene>
    <name evidence="6" type="ORF">LARV_02107</name>
</gene>
<dbReference type="Proteomes" id="UP000055060">
    <property type="component" value="Unassembled WGS sequence"/>
</dbReference>
<keyword evidence="6" id="KW-0762">Sugar transport</keyword>
<dbReference type="Pfam" id="PF01547">
    <property type="entry name" value="SBP_bac_1"/>
    <property type="match status" value="1"/>
</dbReference>
<proteinExistence type="inferred from homology"/>
<evidence type="ECO:0000256" key="4">
    <source>
        <dbReference type="ARBA" id="ARBA00022729"/>
    </source>
</evidence>
<dbReference type="STRING" id="360412.LARV_02107"/>
<dbReference type="EMBL" id="DF967972">
    <property type="protein sequence ID" value="GAP14340.1"/>
    <property type="molecule type" value="Genomic_DNA"/>
</dbReference>
<dbReference type="InterPro" id="IPR006059">
    <property type="entry name" value="SBP"/>
</dbReference>
<feature type="chain" id="PRO_5006632948" evidence="5">
    <location>
        <begin position="21"/>
        <end position="452"/>
    </location>
</feature>
<dbReference type="PANTHER" id="PTHR43649:SF31">
    <property type="entry name" value="SN-GLYCEROL-3-PHOSPHATE-BINDING PERIPLASMIC PROTEIN UGPB"/>
    <property type="match status" value="1"/>
</dbReference>
<organism evidence="6">
    <name type="scientific">Longilinea arvoryzae</name>
    <dbReference type="NCBI Taxonomy" id="360412"/>
    <lineage>
        <taxon>Bacteria</taxon>
        <taxon>Bacillati</taxon>
        <taxon>Chloroflexota</taxon>
        <taxon>Anaerolineae</taxon>
        <taxon>Anaerolineales</taxon>
        <taxon>Anaerolineaceae</taxon>
        <taxon>Longilinea</taxon>
    </lineage>
</organism>
<dbReference type="RefSeq" id="WP_075073604.1">
    <property type="nucleotide sequence ID" value="NZ_DF967972.1"/>
</dbReference>